<evidence type="ECO:0000256" key="1">
    <source>
        <dbReference type="SAM" id="MobiDB-lite"/>
    </source>
</evidence>
<evidence type="ECO:0000313" key="3">
    <source>
        <dbReference type="Proteomes" id="UP000266841"/>
    </source>
</evidence>
<organism evidence="2 3">
    <name type="scientific">Thalassiosira oceanica</name>
    <name type="common">Marine diatom</name>
    <dbReference type="NCBI Taxonomy" id="159749"/>
    <lineage>
        <taxon>Eukaryota</taxon>
        <taxon>Sar</taxon>
        <taxon>Stramenopiles</taxon>
        <taxon>Ochrophyta</taxon>
        <taxon>Bacillariophyta</taxon>
        <taxon>Coscinodiscophyceae</taxon>
        <taxon>Thalassiosirophycidae</taxon>
        <taxon>Thalassiosirales</taxon>
        <taxon>Thalassiosiraceae</taxon>
        <taxon>Thalassiosira</taxon>
    </lineage>
</organism>
<accession>K0T1A5</accession>
<feature type="region of interest" description="Disordered" evidence="1">
    <location>
        <begin position="1"/>
        <end position="65"/>
    </location>
</feature>
<protein>
    <submittedName>
        <fullName evidence="2">Uncharacterized protein</fullName>
    </submittedName>
</protein>
<dbReference type="EMBL" id="AGNL01013724">
    <property type="protein sequence ID" value="EJK67056.1"/>
    <property type="molecule type" value="Genomic_DNA"/>
</dbReference>
<gene>
    <name evidence="2" type="ORF">THAOC_11957</name>
</gene>
<dbReference type="AlphaFoldDB" id="K0T1A5"/>
<dbReference type="Proteomes" id="UP000266841">
    <property type="component" value="Unassembled WGS sequence"/>
</dbReference>
<sequence>MIESADGLGGGQSPSGAPASPPSPPSWLVEVIRQRAPPDLPGRARGVTEQTPHGGSDSPGPWSAS</sequence>
<reference evidence="2 3" key="1">
    <citation type="journal article" date="2012" name="Genome Biol.">
        <title>Genome and low-iron response of an oceanic diatom adapted to chronic iron limitation.</title>
        <authorList>
            <person name="Lommer M."/>
            <person name="Specht M."/>
            <person name="Roy A.S."/>
            <person name="Kraemer L."/>
            <person name="Andreson R."/>
            <person name="Gutowska M.A."/>
            <person name="Wolf J."/>
            <person name="Bergner S.V."/>
            <person name="Schilhabel M.B."/>
            <person name="Klostermeier U.C."/>
            <person name="Beiko R.G."/>
            <person name="Rosenstiel P."/>
            <person name="Hippler M."/>
            <person name="Laroche J."/>
        </authorList>
    </citation>
    <scope>NUCLEOTIDE SEQUENCE [LARGE SCALE GENOMIC DNA]</scope>
    <source>
        <strain evidence="2 3">CCMP1005</strain>
    </source>
</reference>
<proteinExistence type="predicted"/>
<evidence type="ECO:0000313" key="2">
    <source>
        <dbReference type="EMBL" id="EJK67056.1"/>
    </source>
</evidence>
<feature type="non-terminal residue" evidence="2">
    <location>
        <position position="65"/>
    </location>
</feature>
<keyword evidence="3" id="KW-1185">Reference proteome</keyword>
<comment type="caution">
    <text evidence="2">The sequence shown here is derived from an EMBL/GenBank/DDBJ whole genome shotgun (WGS) entry which is preliminary data.</text>
</comment>
<name>K0T1A5_THAOC</name>